<gene>
    <name evidence="1" type="ORF">ECRASSUSDP1_LOCUS2920</name>
</gene>
<dbReference type="AlphaFoldDB" id="A0AAD1U478"/>
<accession>A0AAD1U478</accession>
<evidence type="ECO:0000313" key="2">
    <source>
        <dbReference type="Proteomes" id="UP001295684"/>
    </source>
</evidence>
<protein>
    <submittedName>
        <fullName evidence="1">Uncharacterized protein</fullName>
    </submittedName>
</protein>
<comment type="caution">
    <text evidence="1">The sequence shown here is derived from an EMBL/GenBank/DDBJ whole genome shotgun (WGS) entry which is preliminary data.</text>
</comment>
<keyword evidence="2" id="KW-1185">Reference proteome</keyword>
<sequence>MNNIYDSNENLCEEFLDENASVSCVKRSLNIDKNMSKSPFHSNPRCKDKFQANGASISEILTMDQACHEEQVKGEALKKINKVLPLKKLASQELPKPSKLQCDIKELLQKAIKIRGHSPKGVGCNLNAKESKPKKCARLLPVTMREIEKAQ</sequence>
<name>A0AAD1U478_EUPCR</name>
<dbReference type="Proteomes" id="UP001295684">
    <property type="component" value="Unassembled WGS sequence"/>
</dbReference>
<reference evidence="1" key="1">
    <citation type="submission" date="2023-07" db="EMBL/GenBank/DDBJ databases">
        <authorList>
            <consortium name="AG Swart"/>
            <person name="Singh M."/>
            <person name="Singh A."/>
            <person name="Seah K."/>
            <person name="Emmerich C."/>
        </authorList>
    </citation>
    <scope>NUCLEOTIDE SEQUENCE</scope>
    <source>
        <strain evidence="1">DP1</strain>
    </source>
</reference>
<dbReference type="EMBL" id="CAMPGE010002798">
    <property type="protein sequence ID" value="CAI2361608.1"/>
    <property type="molecule type" value="Genomic_DNA"/>
</dbReference>
<evidence type="ECO:0000313" key="1">
    <source>
        <dbReference type="EMBL" id="CAI2361608.1"/>
    </source>
</evidence>
<organism evidence="1 2">
    <name type="scientific">Euplotes crassus</name>
    <dbReference type="NCBI Taxonomy" id="5936"/>
    <lineage>
        <taxon>Eukaryota</taxon>
        <taxon>Sar</taxon>
        <taxon>Alveolata</taxon>
        <taxon>Ciliophora</taxon>
        <taxon>Intramacronucleata</taxon>
        <taxon>Spirotrichea</taxon>
        <taxon>Hypotrichia</taxon>
        <taxon>Euplotida</taxon>
        <taxon>Euplotidae</taxon>
        <taxon>Moneuplotes</taxon>
    </lineage>
</organism>
<proteinExistence type="predicted"/>